<dbReference type="PROSITE" id="PS51143">
    <property type="entry name" value="MT_A70"/>
    <property type="match status" value="1"/>
</dbReference>
<evidence type="ECO:0000256" key="3">
    <source>
        <dbReference type="ARBA" id="ARBA00022679"/>
    </source>
</evidence>
<dbReference type="eggNOG" id="KOG2098">
    <property type="taxonomic scope" value="Eukaryota"/>
</dbReference>
<keyword evidence="2" id="KW-0489">Methyltransferase</keyword>
<dbReference type="InParanoid" id="Q6BXA7"/>
<proteinExistence type="inferred from homology"/>
<gene>
    <name evidence="7" type="ordered locus">DEHA2B04598g</name>
</gene>
<evidence type="ECO:0000256" key="6">
    <source>
        <dbReference type="PROSITE-ProRule" id="PRU00489"/>
    </source>
</evidence>
<dbReference type="GO" id="GO:0005730">
    <property type="term" value="C:nucleolus"/>
    <property type="evidence" value="ECO:0007669"/>
    <property type="project" value="EnsemblFungi"/>
</dbReference>
<dbReference type="EMBL" id="CR382134">
    <property type="protein sequence ID" value="CAG85156.2"/>
    <property type="molecule type" value="Genomic_DNA"/>
</dbReference>
<dbReference type="VEuPathDB" id="FungiDB:DEHA2B04598g"/>
<dbReference type="PANTHER" id="PTHR12829:SF7">
    <property type="entry name" value="N6-ADENOSINE-METHYLTRANSFERASE CATALYTIC SUBUNIT"/>
    <property type="match status" value="1"/>
</dbReference>
<dbReference type="GO" id="GO:2000221">
    <property type="term" value="P:negative regulation of pseudohyphal growth"/>
    <property type="evidence" value="ECO:0007669"/>
    <property type="project" value="EnsemblFungi"/>
</dbReference>
<dbReference type="Pfam" id="PF05063">
    <property type="entry name" value="MT-A70"/>
    <property type="match status" value="1"/>
</dbReference>
<dbReference type="KEGG" id="dha:DEHA2B04598g"/>
<dbReference type="Proteomes" id="UP000000599">
    <property type="component" value="Chromosome B"/>
</dbReference>
<name>Q6BXA7_DEBHA</name>
<sequence length="536" mass="62740">MRGALETITNFILESKEDLIQDPIRGKLCVIHNLFNKYNEKNGTGSSYTFLAFISLVLKLYEISGRALEFDIDLQEYNWNETTTSITEPCLKWINWQRLAILKERLNSLQIKESTYKESNQLSMDQYKSKYDFLISFLEQPLQTTIKEERPTNYGSNLEVNIDLPMLDNLLTKPIASISLAQEKVQLKTRSKPYYEICDDPHHSHILSSVCLKRELLKSGLPELSYVHKIIHQAHNVVQPEILKCSQTKIHYLPILNNHTDLYLGDCSYLDTCHKMKTCRYLHYYSLFPITTKQDDHEQGITKRPSDHEYTVGECYTEYQRKQIPAQWINCDVRYLPFSILGKFAVIVSDPAWDIHMSLPYGTCKDFELLSLPMHELQDEGLILLWVTGRAIEIGRQALQNWGYTIADEMIWIKLNQLKRTIVTGRTGHWLNHSKEHLLVGIKGDPPWINRLMDIDVIVSGTRETSRKPDEIYDIVERIVGTHSRKLEIFGRDHNVRPGWLSMYKIYQKLSIRILTYFKPSEISYRERLSTKRKFR</sequence>
<dbReference type="PANTHER" id="PTHR12829">
    <property type="entry name" value="N6-ADENOSINE-METHYLTRANSFERASE"/>
    <property type="match status" value="1"/>
</dbReference>
<dbReference type="RefSeq" id="XP_457162.2">
    <property type="nucleotide sequence ID" value="XM_457162.1"/>
</dbReference>
<dbReference type="GeneID" id="2913709"/>
<dbReference type="HOGENOM" id="CLU_018702_4_1_1"/>
<dbReference type="InterPro" id="IPR007757">
    <property type="entry name" value="MT-A70-like"/>
</dbReference>
<dbReference type="GO" id="GO:0032259">
    <property type="term" value="P:methylation"/>
    <property type="evidence" value="ECO:0007669"/>
    <property type="project" value="UniProtKB-KW"/>
</dbReference>
<evidence type="ECO:0000256" key="2">
    <source>
        <dbReference type="ARBA" id="ARBA00022603"/>
    </source>
</evidence>
<dbReference type="FunCoup" id="Q6BXA7">
    <property type="interactions" value="30"/>
</dbReference>
<keyword evidence="4" id="KW-0949">S-adenosyl-L-methionine</keyword>
<accession>Q6BXA7</accession>
<dbReference type="GO" id="GO:0036396">
    <property type="term" value="C:RNA N6-methyladenosine methyltransferase complex"/>
    <property type="evidence" value="ECO:0007669"/>
    <property type="project" value="EnsemblFungi"/>
</dbReference>
<protein>
    <recommendedName>
        <fullName evidence="1">mRNA m(6)A methyltransferase</fullName>
        <ecNumber evidence="1">2.1.1.348</ecNumber>
    </recommendedName>
</protein>
<dbReference type="GO" id="GO:0005737">
    <property type="term" value="C:cytoplasm"/>
    <property type="evidence" value="ECO:0007669"/>
    <property type="project" value="EnsemblFungi"/>
</dbReference>
<reference evidence="7 8" key="1">
    <citation type="journal article" date="2004" name="Nature">
        <title>Genome evolution in yeasts.</title>
        <authorList>
            <consortium name="Genolevures"/>
            <person name="Dujon B."/>
            <person name="Sherman D."/>
            <person name="Fischer G."/>
            <person name="Durrens P."/>
            <person name="Casaregola S."/>
            <person name="Lafontaine I."/>
            <person name="de Montigny J."/>
            <person name="Marck C."/>
            <person name="Neuveglise C."/>
            <person name="Talla E."/>
            <person name="Goffard N."/>
            <person name="Frangeul L."/>
            <person name="Aigle M."/>
            <person name="Anthouard V."/>
            <person name="Babour A."/>
            <person name="Barbe V."/>
            <person name="Barnay S."/>
            <person name="Blanchin S."/>
            <person name="Beckerich J.M."/>
            <person name="Beyne E."/>
            <person name="Bleykasten C."/>
            <person name="Boisrame A."/>
            <person name="Boyer J."/>
            <person name="Cattolico L."/>
            <person name="Confanioleri F."/>
            <person name="de Daruvar A."/>
            <person name="Despons L."/>
            <person name="Fabre E."/>
            <person name="Fairhead C."/>
            <person name="Ferry-Dumazet H."/>
            <person name="Groppi A."/>
            <person name="Hantraye F."/>
            <person name="Hennequin C."/>
            <person name="Jauniaux N."/>
            <person name="Joyet P."/>
            <person name="Kachouri R."/>
            <person name="Kerrest A."/>
            <person name="Koszul R."/>
            <person name="Lemaire M."/>
            <person name="Lesur I."/>
            <person name="Ma L."/>
            <person name="Muller H."/>
            <person name="Nicaud J.M."/>
            <person name="Nikolski M."/>
            <person name="Oztas S."/>
            <person name="Ozier-Kalogeropoulos O."/>
            <person name="Pellenz S."/>
            <person name="Potier S."/>
            <person name="Richard G.F."/>
            <person name="Straub M.L."/>
            <person name="Suleau A."/>
            <person name="Swennene D."/>
            <person name="Tekaia F."/>
            <person name="Wesolowski-Louvel M."/>
            <person name="Westhof E."/>
            <person name="Wirth B."/>
            <person name="Zeniou-Meyer M."/>
            <person name="Zivanovic I."/>
            <person name="Bolotin-Fukuhara M."/>
            <person name="Thierry A."/>
            <person name="Bouchier C."/>
            <person name="Caudron B."/>
            <person name="Scarpelli C."/>
            <person name="Gaillardin C."/>
            <person name="Weissenbach J."/>
            <person name="Wincker P."/>
            <person name="Souciet J.L."/>
        </authorList>
    </citation>
    <scope>NUCLEOTIDE SEQUENCE [LARGE SCALE GENOMIC DNA]</scope>
    <source>
        <strain evidence="8">ATCC 36239 / CBS 767 / BCRC 21394 / JCM 1990 / NBRC 0083 / IGC 2968</strain>
    </source>
</reference>
<evidence type="ECO:0000313" key="7">
    <source>
        <dbReference type="EMBL" id="CAG85156.2"/>
    </source>
</evidence>
<dbReference type="InterPro" id="IPR029063">
    <property type="entry name" value="SAM-dependent_MTases_sf"/>
</dbReference>
<dbReference type="SUPFAM" id="SSF53335">
    <property type="entry name" value="S-adenosyl-L-methionine-dependent methyltransferases"/>
    <property type="match status" value="1"/>
</dbReference>
<dbReference type="OMA" id="IADEMIW"/>
<keyword evidence="8" id="KW-1185">Reference proteome</keyword>
<dbReference type="GO" id="GO:1902974">
    <property type="term" value="P:meiotic DNA replication initiation"/>
    <property type="evidence" value="ECO:0007669"/>
    <property type="project" value="EnsemblFungi"/>
</dbReference>
<evidence type="ECO:0000256" key="5">
    <source>
        <dbReference type="ARBA" id="ARBA00048957"/>
    </source>
</evidence>
<dbReference type="AlphaFoldDB" id="Q6BXA7"/>
<keyword evidence="3" id="KW-0808">Transferase</keyword>
<comment type="catalytic activity">
    <reaction evidence="5">
        <text>an adenosine in mRNA + S-adenosyl-L-methionine = an N(6)-methyladenosine in mRNA + S-adenosyl-L-homocysteine + H(+)</text>
        <dbReference type="Rhea" id="RHEA:55584"/>
        <dbReference type="Rhea" id="RHEA-COMP:12414"/>
        <dbReference type="Rhea" id="RHEA-COMP:12417"/>
        <dbReference type="ChEBI" id="CHEBI:15378"/>
        <dbReference type="ChEBI" id="CHEBI:57856"/>
        <dbReference type="ChEBI" id="CHEBI:59789"/>
        <dbReference type="ChEBI" id="CHEBI:74411"/>
        <dbReference type="ChEBI" id="CHEBI:74449"/>
        <dbReference type="EC" id="2.1.1.348"/>
    </reaction>
</comment>
<evidence type="ECO:0000256" key="1">
    <source>
        <dbReference type="ARBA" id="ARBA00012160"/>
    </source>
</evidence>
<dbReference type="GO" id="GO:0001734">
    <property type="term" value="F:mRNA m(6)A methyltransferase activity"/>
    <property type="evidence" value="ECO:0007669"/>
    <property type="project" value="UniProtKB-EC"/>
</dbReference>
<dbReference type="STRING" id="284592.Q6BXA7"/>
<dbReference type="EC" id="2.1.1.348" evidence="1"/>
<evidence type="ECO:0000313" key="8">
    <source>
        <dbReference type="Proteomes" id="UP000000599"/>
    </source>
</evidence>
<comment type="similarity">
    <text evidence="6">Belongs to the MT-A70-like family.</text>
</comment>
<evidence type="ECO:0000256" key="4">
    <source>
        <dbReference type="ARBA" id="ARBA00022691"/>
    </source>
</evidence>
<dbReference type="OrthoDB" id="10262526at2759"/>
<organism evidence="7 8">
    <name type="scientific">Debaryomyces hansenii (strain ATCC 36239 / CBS 767 / BCRC 21394 / JCM 1990 / NBRC 0083 / IGC 2968)</name>
    <name type="common">Yeast</name>
    <name type="synonym">Torulaspora hansenii</name>
    <dbReference type="NCBI Taxonomy" id="284592"/>
    <lineage>
        <taxon>Eukaryota</taxon>
        <taxon>Fungi</taxon>
        <taxon>Dikarya</taxon>
        <taxon>Ascomycota</taxon>
        <taxon>Saccharomycotina</taxon>
        <taxon>Pichiomycetes</taxon>
        <taxon>Debaryomycetaceae</taxon>
        <taxon>Debaryomyces</taxon>
    </lineage>
</organism>